<evidence type="ECO:0000256" key="1">
    <source>
        <dbReference type="SAM" id="MobiDB-lite"/>
    </source>
</evidence>
<feature type="region of interest" description="Disordered" evidence="1">
    <location>
        <begin position="148"/>
        <end position="169"/>
    </location>
</feature>
<accession>A0A7K1KXR1</accession>
<keyword evidence="2" id="KW-0812">Transmembrane</keyword>
<feature type="compositionally biased region" description="Low complexity" evidence="1">
    <location>
        <begin position="44"/>
        <end position="65"/>
    </location>
</feature>
<evidence type="ECO:0000256" key="2">
    <source>
        <dbReference type="SAM" id="Phobius"/>
    </source>
</evidence>
<dbReference type="Proteomes" id="UP000432015">
    <property type="component" value="Unassembled WGS sequence"/>
</dbReference>
<keyword evidence="2" id="KW-0472">Membrane</keyword>
<feature type="region of interest" description="Disordered" evidence="1">
    <location>
        <begin position="29"/>
        <end position="74"/>
    </location>
</feature>
<dbReference type="EMBL" id="WOFH01000003">
    <property type="protein sequence ID" value="MUN36991.1"/>
    <property type="molecule type" value="Genomic_DNA"/>
</dbReference>
<name>A0A7K1KXR1_9ACTN</name>
<evidence type="ECO:0000313" key="4">
    <source>
        <dbReference type="Proteomes" id="UP000432015"/>
    </source>
</evidence>
<feature type="transmembrane region" description="Helical" evidence="2">
    <location>
        <begin position="174"/>
        <end position="194"/>
    </location>
</feature>
<sequence length="211" mass="22039">MQLPRVVIAGVFLVIAALIAVPAVWKATSSDSRAATSETPSPSPSGDGASPSASPSGPSGPVGQPLSASVGAVSCPSREVRVTIRNTGGQREDYGVERNDDGGPVAGKIAARTTKTVTIRLREDRRTRVQVSWANKPIETRTLKANCKNAGGGGAPPETPPSRLPHTGPDNGVLWARAATGGAIVLTGLIIFWYGGIWPRRRERIFAKKAD</sequence>
<evidence type="ECO:0000313" key="3">
    <source>
        <dbReference type="EMBL" id="MUN36991.1"/>
    </source>
</evidence>
<proteinExistence type="predicted"/>
<keyword evidence="2" id="KW-1133">Transmembrane helix</keyword>
<protein>
    <submittedName>
        <fullName evidence="3">Uncharacterized protein</fullName>
    </submittedName>
</protein>
<comment type="caution">
    <text evidence="3">The sequence shown here is derived from an EMBL/GenBank/DDBJ whole genome shotgun (WGS) entry which is preliminary data.</text>
</comment>
<feature type="compositionally biased region" description="Polar residues" evidence="1">
    <location>
        <begin position="29"/>
        <end position="39"/>
    </location>
</feature>
<gene>
    <name evidence="3" type="ORF">GNZ18_10325</name>
</gene>
<keyword evidence="4" id="KW-1185">Reference proteome</keyword>
<dbReference type="RefSeq" id="WP_156216007.1">
    <property type="nucleotide sequence ID" value="NZ_WOFH01000003.1"/>
</dbReference>
<dbReference type="AlphaFoldDB" id="A0A7K1KXR1"/>
<organism evidence="3 4">
    <name type="scientific">Actinomadura litoris</name>
    <dbReference type="NCBI Taxonomy" id="2678616"/>
    <lineage>
        <taxon>Bacteria</taxon>
        <taxon>Bacillati</taxon>
        <taxon>Actinomycetota</taxon>
        <taxon>Actinomycetes</taxon>
        <taxon>Streptosporangiales</taxon>
        <taxon>Thermomonosporaceae</taxon>
        <taxon>Actinomadura</taxon>
    </lineage>
</organism>
<reference evidence="3 4" key="1">
    <citation type="submission" date="2019-11" db="EMBL/GenBank/DDBJ databases">
        <authorList>
            <person name="Cao P."/>
        </authorList>
    </citation>
    <scope>NUCLEOTIDE SEQUENCE [LARGE SCALE GENOMIC DNA]</scope>
    <source>
        <strain evidence="3 4">NEAU-AAG5</strain>
    </source>
</reference>